<reference evidence="2" key="1">
    <citation type="submission" date="2023-10" db="EMBL/GenBank/DDBJ databases">
        <authorList>
            <person name="Chen Y."/>
            <person name="Shah S."/>
            <person name="Dougan E. K."/>
            <person name="Thang M."/>
            <person name="Chan C."/>
        </authorList>
    </citation>
    <scope>NUCLEOTIDE SEQUENCE [LARGE SCALE GENOMIC DNA]</scope>
</reference>
<dbReference type="Proteomes" id="UP001189429">
    <property type="component" value="Unassembled WGS sequence"/>
</dbReference>
<evidence type="ECO:0000313" key="3">
    <source>
        <dbReference type="Proteomes" id="UP001189429"/>
    </source>
</evidence>
<gene>
    <name evidence="2" type="ORF">PCOR1329_LOCUS36218</name>
</gene>
<evidence type="ECO:0000256" key="1">
    <source>
        <dbReference type="SAM" id="MobiDB-lite"/>
    </source>
</evidence>
<keyword evidence="3" id="KW-1185">Reference proteome</keyword>
<proteinExistence type="predicted"/>
<organism evidence="2 3">
    <name type="scientific">Prorocentrum cordatum</name>
    <dbReference type="NCBI Taxonomy" id="2364126"/>
    <lineage>
        <taxon>Eukaryota</taxon>
        <taxon>Sar</taxon>
        <taxon>Alveolata</taxon>
        <taxon>Dinophyceae</taxon>
        <taxon>Prorocentrales</taxon>
        <taxon>Prorocentraceae</taxon>
        <taxon>Prorocentrum</taxon>
    </lineage>
</organism>
<feature type="non-terminal residue" evidence="2">
    <location>
        <position position="112"/>
    </location>
</feature>
<sequence>MLAGTNCRTSGHERKPATLNDSVESDKQNTTNSVMVDLLTQQHLQAKENGDQIRMDIDRSRMPRGQRLQQAVADINRAQKFQDKLAKQLPRATGHRDDVLRKISDNTVELAE</sequence>
<name>A0ABN9T725_9DINO</name>
<comment type="caution">
    <text evidence="2">The sequence shown here is derived from an EMBL/GenBank/DDBJ whole genome shotgun (WGS) entry which is preliminary data.</text>
</comment>
<dbReference type="EMBL" id="CAUYUJ010014407">
    <property type="protein sequence ID" value="CAK0840878.1"/>
    <property type="molecule type" value="Genomic_DNA"/>
</dbReference>
<accession>A0ABN9T725</accession>
<evidence type="ECO:0000313" key="2">
    <source>
        <dbReference type="EMBL" id="CAK0840878.1"/>
    </source>
</evidence>
<feature type="region of interest" description="Disordered" evidence="1">
    <location>
        <begin position="1"/>
        <end position="30"/>
    </location>
</feature>
<protein>
    <submittedName>
        <fullName evidence="2">Uncharacterized protein</fullName>
    </submittedName>
</protein>